<dbReference type="EMBL" id="ABXJ01000075">
    <property type="protein sequence ID" value="EEA90371.1"/>
    <property type="molecule type" value="Genomic_DNA"/>
</dbReference>
<dbReference type="GO" id="GO:0005829">
    <property type="term" value="C:cytosol"/>
    <property type="evidence" value="ECO:0007669"/>
    <property type="project" value="TreeGrafter"/>
</dbReference>
<dbReference type="InterPro" id="IPR001126">
    <property type="entry name" value="UmuC"/>
</dbReference>
<dbReference type="SUPFAM" id="SSF56672">
    <property type="entry name" value="DNA/RNA polymerases"/>
    <property type="match status" value="1"/>
</dbReference>
<dbReference type="PROSITE" id="PS50173">
    <property type="entry name" value="UMUC"/>
    <property type="match status" value="1"/>
</dbReference>
<dbReference type="Proteomes" id="UP000003560">
    <property type="component" value="Unassembled WGS sequence"/>
</dbReference>
<comment type="similarity">
    <text evidence="1">Belongs to the DNA polymerase type-Y family.</text>
</comment>
<dbReference type="OrthoDB" id="9808813at2"/>
<dbReference type="Pfam" id="PF00817">
    <property type="entry name" value="IMS"/>
    <property type="match status" value="1"/>
</dbReference>
<proteinExistence type="inferred from homology"/>
<dbReference type="HOGENOM" id="CLU_012348_5_1_11"/>
<dbReference type="InterPro" id="IPR043128">
    <property type="entry name" value="Rev_trsase/Diguanyl_cyclase"/>
</dbReference>
<dbReference type="Gene3D" id="3.30.70.270">
    <property type="match status" value="1"/>
</dbReference>
<feature type="region of interest" description="Disordered" evidence="3">
    <location>
        <begin position="350"/>
        <end position="426"/>
    </location>
</feature>
<evidence type="ECO:0000313" key="5">
    <source>
        <dbReference type="EMBL" id="EEA90371.1"/>
    </source>
</evidence>
<name>B6GBH2_9ACTN</name>
<dbReference type="PANTHER" id="PTHR11076">
    <property type="entry name" value="DNA REPAIR POLYMERASE UMUC / TRANSFERASE FAMILY MEMBER"/>
    <property type="match status" value="1"/>
</dbReference>
<dbReference type="eggNOG" id="COG0389">
    <property type="taxonomic scope" value="Bacteria"/>
</dbReference>
<feature type="compositionally biased region" description="Basic and acidic residues" evidence="3">
    <location>
        <begin position="18"/>
        <end position="27"/>
    </location>
</feature>
<accession>B6GBH2</accession>
<gene>
    <name evidence="5" type="ORF">COLSTE_01431</name>
</gene>
<organism evidence="5 6">
    <name type="scientific">Collinsella stercoris DSM 13279</name>
    <dbReference type="NCBI Taxonomy" id="445975"/>
    <lineage>
        <taxon>Bacteria</taxon>
        <taxon>Bacillati</taxon>
        <taxon>Actinomycetota</taxon>
        <taxon>Coriobacteriia</taxon>
        <taxon>Coriobacteriales</taxon>
        <taxon>Coriobacteriaceae</taxon>
        <taxon>Collinsella</taxon>
    </lineage>
</organism>
<dbReference type="AlphaFoldDB" id="B6GBH2"/>
<reference evidence="5 6" key="2">
    <citation type="submission" date="2008-10" db="EMBL/GenBank/DDBJ databases">
        <authorList>
            <person name="Fulton L."/>
            <person name="Clifton S."/>
            <person name="Fulton B."/>
            <person name="Xu J."/>
            <person name="Minx P."/>
            <person name="Pepin K.H."/>
            <person name="Johnson M."/>
            <person name="Thiruvilangam P."/>
            <person name="Bhonagiri V."/>
            <person name="Nash W.E."/>
            <person name="Mardis E.R."/>
            <person name="Wilson R.K."/>
        </authorList>
    </citation>
    <scope>NUCLEOTIDE SEQUENCE [LARGE SCALE GENOMIC DNA]</scope>
    <source>
        <strain evidence="5 6">DSM 13279</strain>
    </source>
</reference>
<feature type="domain" description="UmuC" evidence="4">
    <location>
        <begin position="37"/>
        <end position="226"/>
    </location>
</feature>
<reference evidence="5 6" key="1">
    <citation type="submission" date="2008-10" db="EMBL/GenBank/DDBJ databases">
        <title>Draft genome sequence of Collinsella stercoris (DSM 13279).</title>
        <authorList>
            <person name="Sudarsanam P."/>
            <person name="Ley R."/>
            <person name="Guruge J."/>
            <person name="Turnbaugh P.J."/>
            <person name="Mahowald M."/>
            <person name="Liep D."/>
            <person name="Gordon J."/>
        </authorList>
    </citation>
    <scope>NUCLEOTIDE SEQUENCE [LARGE SCALE GENOMIC DNA]</scope>
    <source>
        <strain evidence="5 6">DSM 13279</strain>
    </source>
</reference>
<dbReference type="GO" id="GO:0009432">
    <property type="term" value="P:SOS response"/>
    <property type="evidence" value="ECO:0007669"/>
    <property type="project" value="TreeGrafter"/>
</dbReference>
<dbReference type="GO" id="GO:0042276">
    <property type="term" value="P:error-prone translesion synthesis"/>
    <property type="evidence" value="ECO:0007669"/>
    <property type="project" value="TreeGrafter"/>
</dbReference>
<dbReference type="PANTHER" id="PTHR11076:SF35">
    <property type="entry name" value="DNA REPAIR PROTEIN HOMOLOG YOBH"/>
    <property type="match status" value="1"/>
</dbReference>
<evidence type="ECO:0000256" key="3">
    <source>
        <dbReference type="SAM" id="MobiDB-lite"/>
    </source>
</evidence>
<evidence type="ECO:0000256" key="1">
    <source>
        <dbReference type="ARBA" id="ARBA00010945"/>
    </source>
</evidence>
<comment type="function">
    <text evidence="2">Poorly processive, error-prone DNA polymerase involved in untargeted mutagenesis. Copies undamaged DNA at stalled replication forks, which arise in vivo from mismatched or misaligned primer ends. These misaligned primers can be extended by PolIV. Exhibits no 3'-5' exonuclease (proofreading) activity. May be involved in translesional synthesis, in conjunction with the beta clamp from PolIII.</text>
</comment>
<dbReference type="InterPro" id="IPR043502">
    <property type="entry name" value="DNA/RNA_pol_sf"/>
</dbReference>
<dbReference type="Gene3D" id="3.40.1170.60">
    <property type="match status" value="1"/>
</dbReference>
<sequence>METCTGGAGFSQANGARETGRGVRLQGEREHGRERVYICIDLKTFYASVECVERGLDPFTQNLVVADTARGTSTICLAITPAMKKLGVRNRCRIFEIPQNIDYIAAKPRMRHYMEMSARIYGIYLEYVSPQDIHVYSIDECFIDATPYLPLYGLSARQFADELRGAVFARTGITATAGIGPNLFLAKVALDITAKHAPDGIGVLDQERFRQDVWRHRPITDIWGIGPGIASRLAKYRVHDLMGVAALDERILYREFGVNAEYLIDHAHGREPCTIAEIQAYRPQASSMVNGQVLSRNYSYDEALTVLREMVDASVLDLVDQGVVASSISLYVGYASEAREVRRLDVSGSASYRDGCGRRRSSTAEDIPRSTSRPGQGGTGRRPQVGPGATRDLMAEAARGDETFTGEHGTRRVGAKSGYAHAGKQHKLGERTNSRRRLMAYFEQLYAESVDPRRPVKRISIGFGDLLPEELATVDLFTDVEAEARERDLQKAIIGVKGRYGKNALVMGRSLRPEATGRERNEQVGGHHA</sequence>
<feature type="region of interest" description="Disordered" evidence="3">
    <location>
        <begin position="1"/>
        <end position="27"/>
    </location>
</feature>
<evidence type="ECO:0000256" key="2">
    <source>
        <dbReference type="ARBA" id="ARBA00025589"/>
    </source>
</evidence>
<evidence type="ECO:0000259" key="4">
    <source>
        <dbReference type="PROSITE" id="PS50173"/>
    </source>
</evidence>
<evidence type="ECO:0000313" key="6">
    <source>
        <dbReference type="Proteomes" id="UP000003560"/>
    </source>
</evidence>
<dbReference type="GO" id="GO:0006281">
    <property type="term" value="P:DNA repair"/>
    <property type="evidence" value="ECO:0007669"/>
    <property type="project" value="InterPro"/>
</dbReference>
<dbReference type="Gene3D" id="1.10.150.20">
    <property type="entry name" value="5' to 3' exonuclease, C-terminal subdomain"/>
    <property type="match status" value="1"/>
</dbReference>
<dbReference type="STRING" id="445975.COLSTE_01431"/>
<dbReference type="GO" id="GO:0003887">
    <property type="term" value="F:DNA-directed DNA polymerase activity"/>
    <property type="evidence" value="ECO:0007669"/>
    <property type="project" value="TreeGrafter"/>
</dbReference>
<keyword evidence="6" id="KW-1185">Reference proteome</keyword>
<comment type="caution">
    <text evidence="5">The sequence shown here is derived from an EMBL/GenBank/DDBJ whole genome shotgun (WGS) entry which is preliminary data.</text>
</comment>
<dbReference type="InterPro" id="IPR050116">
    <property type="entry name" value="DNA_polymerase-Y"/>
</dbReference>
<dbReference type="RefSeq" id="WP_006721075.1">
    <property type="nucleotide sequence ID" value="NZ_DS995476.1"/>
</dbReference>
<protein>
    <submittedName>
        <fullName evidence="5">ImpB/MucB/SamB family protein</fullName>
    </submittedName>
</protein>